<evidence type="ECO:0000313" key="1">
    <source>
        <dbReference type="EMBL" id="KAI1715593.1"/>
    </source>
</evidence>
<dbReference type="AlphaFoldDB" id="A0AAD4N5H4"/>
<dbReference type="Proteomes" id="UP001201812">
    <property type="component" value="Unassembled WGS sequence"/>
</dbReference>
<gene>
    <name evidence="1" type="ORF">DdX_07914</name>
</gene>
<evidence type="ECO:0000313" key="2">
    <source>
        <dbReference type="Proteomes" id="UP001201812"/>
    </source>
</evidence>
<organism evidence="1 2">
    <name type="scientific">Ditylenchus destructor</name>
    <dbReference type="NCBI Taxonomy" id="166010"/>
    <lineage>
        <taxon>Eukaryota</taxon>
        <taxon>Metazoa</taxon>
        <taxon>Ecdysozoa</taxon>
        <taxon>Nematoda</taxon>
        <taxon>Chromadorea</taxon>
        <taxon>Rhabditida</taxon>
        <taxon>Tylenchina</taxon>
        <taxon>Tylenchomorpha</taxon>
        <taxon>Sphaerularioidea</taxon>
        <taxon>Anguinidae</taxon>
        <taxon>Anguininae</taxon>
        <taxon>Ditylenchus</taxon>
    </lineage>
</organism>
<keyword evidence="2" id="KW-1185">Reference proteome</keyword>
<comment type="caution">
    <text evidence="1">The sequence shown here is derived from an EMBL/GenBank/DDBJ whole genome shotgun (WGS) entry which is preliminary data.</text>
</comment>
<proteinExistence type="predicted"/>
<name>A0AAD4N5H4_9BILA</name>
<dbReference type="EMBL" id="JAKKPZ010000011">
    <property type="protein sequence ID" value="KAI1715593.1"/>
    <property type="molecule type" value="Genomic_DNA"/>
</dbReference>
<protein>
    <submittedName>
        <fullName evidence="1">Uncharacterized protein</fullName>
    </submittedName>
</protein>
<accession>A0AAD4N5H4</accession>
<reference evidence="1" key="1">
    <citation type="submission" date="2022-01" db="EMBL/GenBank/DDBJ databases">
        <title>Genome Sequence Resource for Two Populations of Ditylenchus destructor, the Migratory Endoparasitic Phytonematode.</title>
        <authorList>
            <person name="Zhang H."/>
            <person name="Lin R."/>
            <person name="Xie B."/>
        </authorList>
    </citation>
    <scope>NUCLEOTIDE SEQUENCE</scope>
    <source>
        <strain evidence="1">BazhouSP</strain>
    </source>
</reference>
<sequence>MSDSNFNGQRSAEDRLSHNQLLKFTCPLLGEPPLWFPAVYVLTPIQIVVKRVQNEACDVLTERVFVNVFSLKRESFDCSAAFYAHKLSAVALCYHVNGARVVVMGKRKYVVESWSG</sequence>